<organism evidence="2 3">
    <name type="scientific">Rubrivirga marina</name>
    <dbReference type="NCBI Taxonomy" id="1196024"/>
    <lineage>
        <taxon>Bacteria</taxon>
        <taxon>Pseudomonadati</taxon>
        <taxon>Rhodothermota</taxon>
        <taxon>Rhodothermia</taxon>
        <taxon>Rhodothermales</taxon>
        <taxon>Rubricoccaceae</taxon>
        <taxon>Rubrivirga</taxon>
    </lineage>
</organism>
<dbReference type="InterPro" id="IPR036514">
    <property type="entry name" value="SGNH_hydro_sf"/>
</dbReference>
<sequence length="239" mass="24683">MPRLSALLLLLSLLACGSADPVDTTPDPGFNVLFVGNSLTYTNDLPGMVGAMLPTFGGEDVHIGTVASADVSLEDHWYLGGAREAIASGDWDVVVMQQGPSSVPQNQVHLATWVGHFADLAETHGVRPAVLMVWPPEGDEARVEAVVTAYATAAREADAALFPAGAAWRLARAEGTADPYGLDRFHPSPAGTYLAALTVVGGLTEGSTVGLRALGGVSAPTARALQVHADAALAAYLSE</sequence>
<comment type="caution">
    <text evidence="2">The sequence shown here is derived from an EMBL/GenBank/DDBJ whole genome shotgun (WGS) entry which is preliminary data.</text>
</comment>
<dbReference type="RefSeq" id="WP_095510255.1">
    <property type="nucleotide sequence ID" value="NZ_MQWD01000001.1"/>
</dbReference>
<evidence type="ECO:0000313" key="2">
    <source>
        <dbReference type="EMBL" id="PAP76596.1"/>
    </source>
</evidence>
<dbReference type="EMBL" id="MQWD01000001">
    <property type="protein sequence ID" value="PAP76596.1"/>
    <property type="molecule type" value="Genomic_DNA"/>
</dbReference>
<dbReference type="GO" id="GO:0016788">
    <property type="term" value="F:hydrolase activity, acting on ester bonds"/>
    <property type="evidence" value="ECO:0007669"/>
    <property type="project" value="UniProtKB-ARBA"/>
</dbReference>
<name>A0A271IZD3_9BACT</name>
<dbReference type="SUPFAM" id="SSF52266">
    <property type="entry name" value="SGNH hydrolase"/>
    <property type="match status" value="1"/>
</dbReference>
<gene>
    <name evidence="2" type="ORF">BSZ37_09160</name>
</gene>
<dbReference type="OrthoDB" id="7443339at2"/>
<accession>A0A271IZD3</accession>
<evidence type="ECO:0008006" key="4">
    <source>
        <dbReference type="Google" id="ProtNLM"/>
    </source>
</evidence>
<feature type="chain" id="PRO_5013170945" description="SGNH hydrolase-type esterase domain-containing protein" evidence="1">
    <location>
        <begin position="22"/>
        <end position="239"/>
    </location>
</feature>
<dbReference type="Gene3D" id="3.40.50.1110">
    <property type="entry name" value="SGNH hydrolase"/>
    <property type="match status" value="1"/>
</dbReference>
<feature type="signal peptide" evidence="1">
    <location>
        <begin position="1"/>
        <end position="21"/>
    </location>
</feature>
<keyword evidence="3" id="KW-1185">Reference proteome</keyword>
<dbReference type="PROSITE" id="PS51257">
    <property type="entry name" value="PROKAR_LIPOPROTEIN"/>
    <property type="match status" value="1"/>
</dbReference>
<evidence type="ECO:0000313" key="3">
    <source>
        <dbReference type="Proteomes" id="UP000216339"/>
    </source>
</evidence>
<evidence type="ECO:0000256" key="1">
    <source>
        <dbReference type="SAM" id="SignalP"/>
    </source>
</evidence>
<dbReference type="Proteomes" id="UP000216339">
    <property type="component" value="Unassembled WGS sequence"/>
</dbReference>
<keyword evidence="1" id="KW-0732">Signal</keyword>
<reference evidence="2 3" key="1">
    <citation type="submission" date="2016-11" db="EMBL/GenBank/DDBJ databases">
        <title>Study of marine rhodopsin-containing bacteria.</title>
        <authorList>
            <person name="Yoshizawa S."/>
            <person name="Kumagai Y."/>
            <person name="Kogure K."/>
        </authorList>
    </citation>
    <scope>NUCLEOTIDE SEQUENCE [LARGE SCALE GENOMIC DNA]</scope>
    <source>
        <strain evidence="2 3">SAORIC-28</strain>
    </source>
</reference>
<protein>
    <recommendedName>
        <fullName evidence="4">SGNH hydrolase-type esterase domain-containing protein</fullName>
    </recommendedName>
</protein>
<proteinExistence type="predicted"/>
<dbReference type="AlphaFoldDB" id="A0A271IZD3"/>